<organism evidence="1">
    <name type="scientific">marine sediment metagenome</name>
    <dbReference type="NCBI Taxonomy" id="412755"/>
    <lineage>
        <taxon>unclassified sequences</taxon>
        <taxon>metagenomes</taxon>
        <taxon>ecological metagenomes</taxon>
    </lineage>
</organism>
<proteinExistence type="predicted"/>
<evidence type="ECO:0000313" key="1">
    <source>
        <dbReference type="EMBL" id="KKN53033.1"/>
    </source>
</evidence>
<accession>A0A0F9UHG0</accession>
<protein>
    <submittedName>
        <fullName evidence="1">Uncharacterized protein</fullName>
    </submittedName>
</protein>
<comment type="caution">
    <text evidence="1">The sequence shown here is derived from an EMBL/GenBank/DDBJ whole genome shotgun (WGS) entry which is preliminary data.</text>
</comment>
<dbReference type="AlphaFoldDB" id="A0A0F9UHG0"/>
<dbReference type="EMBL" id="LAZR01000992">
    <property type="protein sequence ID" value="KKN53033.1"/>
    <property type="molecule type" value="Genomic_DNA"/>
</dbReference>
<sequence length="180" mass="21124">MDVCPINFDTCPINDSSLWAKKESCLTPGTLHVRVSKKAIDLFPEYSNLREKLSKLQKLKDCEIKRLLIEDKCVHSRFYLNHQKEDVFVKSATILYDVAENEAKFFNRLHNFTDKNGDLGNCDEEDIVKDFTIIFNDNEAADYRDFVLKKYDDADDQKRELFESIQEFKKYSSLKFKAIN</sequence>
<gene>
    <name evidence="1" type="ORF">LCGC14_0606630</name>
</gene>
<reference evidence="1" key="1">
    <citation type="journal article" date="2015" name="Nature">
        <title>Complex archaea that bridge the gap between prokaryotes and eukaryotes.</title>
        <authorList>
            <person name="Spang A."/>
            <person name="Saw J.H."/>
            <person name="Jorgensen S.L."/>
            <person name="Zaremba-Niedzwiedzka K."/>
            <person name="Martijn J."/>
            <person name="Lind A.E."/>
            <person name="van Eijk R."/>
            <person name="Schleper C."/>
            <person name="Guy L."/>
            <person name="Ettema T.J."/>
        </authorList>
    </citation>
    <scope>NUCLEOTIDE SEQUENCE</scope>
</reference>
<name>A0A0F9UHG0_9ZZZZ</name>